<dbReference type="RefSeq" id="WP_212699024.1">
    <property type="nucleotide sequence ID" value="NZ_JADMKU010000001.1"/>
</dbReference>
<reference evidence="5 6" key="1">
    <citation type="journal article" date="2021" name="Arch. Microbiol.">
        <title>Thalassobius aquimarinus sp. nov., isolated from the Sea of Japan seashore.</title>
        <authorList>
            <person name="Kurilenko V.V."/>
            <person name="Romanenko L.A."/>
            <person name="Chernysheva N.Y."/>
            <person name="Velansky P.V."/>
            <person name="Tekutyeva L.A."/>
            <person name="Isaeva M.P."/>
            <person name="Mikhailov V.V."/>
        </authorList>
    </citation>
    <scope>NUCLEOTIDE SEQUENCE [LARGE SCALE GENOMIC DNA]</scope>
    <source>
        <strain evidence="5 6">KMM 8518</strain>
    </source>
</reference>
<proteinExistence type="predicted"/>
<dbReference type="Gene3D" id="3.40.190.170">
    <property type="entry name" value="Bacterial extracellular solute-binding protein, family 7"/>
    <property type="match status" value="1"/>
</dbReference>
<evidence type="ECO:0000313" key="5">
    <source>
        <dbReference type="EMBL" id="MBR9649507.1"/>
    </source>
</evidence>
<dbReference type="EMBL" id="JADMKU010000001">
    <property type="protein sequence ID" value="MBR9649507.1"/>
    <property type="molecule type" value="Genomic_DNA"/>
</dbReference>
<evidence type="ECO:0000256" key="4">
    <source>
        <dbReference type="SAM" id="SignalP"/>
    </source>
</evidence>
<keyword evidence="6" id="KW-1185">Reference proteome</keyword>
<keyword evidence="3" id="KW-0574">Periplasm</keyword>
<dbReference type="NCBIfam" id="NF037995">
    <property type="entry name" value="TRAP_S1"/>
    <property type="match status" value="1"/>
</dbReference>
<comment type="caution">
    <text evidence="5">The sequence shown here is derived from an EMBL/GenBank/DDBJ whole genome shotgun (WGS) entry which is preliminary data.</text>
</comment>
<dbReference type="PANTHER" id="PTHR33376:SF15">
    <property type="entry name" value="BLL6794 PROTEIN"/>
    <property type="match status" value="1"/>
</dbReference>
<dbReference type="InterPro" id="IPR018389">
    <property type="entry name" value="DctP_fam"/>
</dbReference>
<gene>
    <name evidence="5" type="ORF">IT775_00025</name>
</gene>
<accession>A0ABS5HKS9</accession>
<organism evidence="5 6">
    <name type="scientific">Thalassovita aquimarina</name>
    <dbReference type="NCBI Taxonomy" id="2785917"/>
    <lineage>
        <taxon>Bacteria</taxon>
        <taxon>Pseudomonadati</taxon>
        <taxon>Pseudomonadota</taxon>
        <taxon>Alphaproteobacteria</taxon>
        <taxon>Rhodobacterales</taxon>
        <taxon>Roseobacteraceae</taxon>
        <taxon>Thalassovita</taxon>
    </lineage>
</organism>
<evidence type="ECO:0000256" key="3">
    <source>
        <dbReference type="ARBA" id="ARBA00022764"/>
    </source>
</evidence>
<evidence type="ECO:0000256" key="1">
    <source>
        <dbReference type="ARBA" id="ARBA00004418"/>
    </source>
</evidence>
<dbReference type="Pfam" id="PF03480">
    <property type="entry name" value="DctP"/>
    <property type="match status" value="1"/>
</dbReference>
<name>A0ABS5HKS9_9RHOB</name>
<dbReference type="Proteomes" id="UP001195941">
    <property type="component" value="Unassembled WGS sequence"/>
</dbReference>
<evidence type="ECO:0000256" key="2">
    <source>
        <dbReference type="ARBA" id="ARBA00022729"/>
    </source>
</evidence>
<dbReference type="PANTHER" id="PTHR33376">
    <property type="match status" value="1"/>
</dbReference>
<dbReference type="CDD" id="cd13665">
    <property type="entry name" value="PBP2_TRAP_Dctp3_4"/>
    <property type="match status" value="1"/>
</dbReference>
<dbReference type="InterPro" id="IPR038404">
    <property type="entry name" value="TRAP_DctP_sf"/>
</dbReference>
<evidence type="ECO:0000313" key="6">
    <source>
        <dbReference type="Proteomes" id="UP001195941"/>
    </source>
</evidence>
<feature type="signal peptide" evidence="4">
    <location>
        <begin position="1"/>
        <end position="26"/>
    </location>
</feature>
<keyword evidence="2 4" id="KW-0732">Signal</keyword>
<sequence>MTITKKTKAFAFGLAVAAASATSAFAAEFEFKLHHFLSPKAPAHTKMLEPWAQRIMEASDGRIEIEIFPSMTLGGKPPQLPRQVRDGVVDMAWIVNAYAAGAFPRTEVFELPGVFQGDIAAVNKAMLEMYDDEISKDFKGLVALFQHIHGGQGMHMATDEVRSPADLEGKKIRIPSRTGAWVIEALGASPVQTSVGEIPVALSKRVIDGALIPWEIIPPLKIHEQTKYQIEGPGGKRLGTTSFSVIMNEDRWNSLPADIQQIFVDNSGPEWHEEIGKVWADADAFGIGIATKSGNAHIQLSDEEWAEFEAAVAPVVDRWVAEMAEKGIDGQALYDRAFKLVNENMAAN</sequence>
<protein>
    <submittedName>
        <fullName evidence="5">TRAP transporter substrate-binding protein</fullName>
    </submittedName>
</protein>
<feature type="chain" id="PRO_5047053816" evidence="4">
    <location>
        <begin position="27"/>
        <end position="348"/>
    </location>
</feature>
<comment type="subcellular location">
    <subcellularLocation>
        <location evidence="1">Periplasm</location>
    </subcellularLocation>
</comment>